<sequence>MLASLVFAIAVAASPVHKPISAKIHKVPSTHVEKLNSAQFALNRFSSSSGNSEDLTNINNLFYKADIVVGTNQKLTIDLDTGSSDLWVRGSQCTDNGDGSCQGSSVDTTDSNLVDQGQTYSVKYGSGGVSGEIYTADVSVAGAKVQSLPIGVGTNLQGFANQADGLLGLGFDSISQISQALGKSANFFDGLGFTGANNVFSFYLSDAKDGDNGEVTFGGIDSSKFTGNINYVPLNSQTFWQFDATNLSFNVAGQTGAVGDSNYSTDAISDTGTSLIILGQTAADGINQAIGATYDSNQGAYAIDCGVAKTGSPIDFVFGDQQFTLSIPPQYYVLDAGNGQCISGILAGAGNGTPNIFGDILSRAYYTVYDKGNTQVGFALAKQPKRVLFIE</sequence>
<dbReference type="GO" id="GO:0006508">
    <property type="term" value="P:proteolysis"/>
    <property type="evidence" value="ECO:0007669"/>
    <property type="project" value="UniProtKB-KW"/>
</dbReference>
<keyword evidence="8" id="KW-0378">Hydrolase</keyword>
<dbReference type="AlphaFoldDB" id="A0AAD5ULA1"/>
<evidence type="ECO:0000256" key="8">
    <source>
        <dbReference type="RuleBase" id="RU000454"/>
    </source>
</evidence>
<accession>A0AAD5ULA1</accession>
<evidence type="ECO:0000256" key="2">
    <source>
        <dbReference type="ARBA" id="ARBA00022670"/>
    </source>
</evidence>
<organism evidence="10 11">
    <name type="scientific">Boothiomyces macroporosus</name>
    <dbReference type="NCBI Taxonomy" id="261099"/>
    <lineage>
        <taxon>Eukaryota</taxon>
        <taxon>Fungi</taxon>
        <taxon>Fungi incertae sedis</taxon>
        <taxon>Chytridiomycota</taxon>
        <taxon>Chytridiomycota incertae sedis</taxon>
        <taxon>Chytridiomycetes</taxon>
        <taxon>Rhizophydiales</taxon>
        <taxon>Terramycetaceae</taxon>
        <taxon>Boothiomyces</taxon>
    </lineage>
</organism>
<keyword evidence="11" id="KW-1185">Reference proteome</keyword>
<dbReference type="InterPro" id="IPR021109">
    <property type="entry name" value="Peptidase_aspartic_dom_sf"/>
</dbReference>
<feature type="domain" description="Peptidase A1" evidence="9">
    <location>
        <begin position="63"/>
        <end position="379"/>
    </location>
</feature>
<evidence type="ECO:0000313" key="11">
    <source>
        <dbReference type="Proteomes" id="UP001210925"/>
    </source>
</evidence>
<evidence type="ECO:0000256" key="6">
    <source>
        <dbReference type="PIRSR" id="PIRSR601461-1"/>
    </source>
</evidence>
<feature type="active site" evidence="6">
    <location>
        <position position="270"/>
    </location>
</feature>
<dbReference type="Gene3D" id="2.40.70.10">
    <property type="entry name" value="Acid Proteases"/>
    <property type="match status" value="2"/>
</dbReference>
<dbReference type="InterPro" id="IPR001461">
    <property type="entry name" value="Aspartic_peptidase_A1"/>
</dbReference>
<evidence type="ECO:0000256" key="1">
    <source>
        <dbReference type="ARBA" id="ARBA00007447"/>
    </source>
</evidence>
<dbReference type="InterPro" id="IPR034164">
    <property type="entry name" value="Pepsin-like_dom"/>
</dbReference>
<dbReference type="SUPFAM" id="SSF50630">
    <property type="entry name" value="Acid proteases"/>
    <property type="match status" value="1"/>
</dbReference>
<evidence type="ECO:0000256" key="7">
    <source>
        <dbReference type="PIRSR" id="PIRSR601461-2"/>
    </source>
</evidence>
<keyword evidence="2 8" id="KW-0645">Protease</keyword>
<feature type="disulfide bond" evidence="7">
    <location>
        <begin position="305"/>
        <end position="341"/>
    </location>
</feature>
<comment type="similarity">
    <text evidence="1 8">Belongs to the peptidase A1 family.</text>
</comment>
<dbReference type="CDD" id="cd05471">
    <property type="entry name" value="pepsin_like"/>
    <property type="match status" value="1"/>
</dbReference>
<name>A0AAD5ULA1_9FUNG</name>
<comment type="caution">
    <text evidence="10">The sequence shown here is derived from an EMBL/GenBank/DDBJ whole genome shotgun (WGS) entry which is preliminary data.</text>
</comment>
<dbReference type="PANTHER" id="PTHR47966">
    <property type="entry name" value="BETA-SITE APP-CLEAVING ENZYME, ISOFORM A-RELATED"/>
    <property type="match status" value="1"/>
</dbReference>
<keyword evidence="5 7" id="KW-1015">Disulfide bond</keyword>
<dbReference type="PANTHER" id="PTHR47966:SF1">
    <property type="entry name" value="ASPARTYL PROTEINASE"/>
    <property type="match status" value="1"/>
</dbReference>
<evidence type="ECO:0000259" key="9">
    <source>
        <dbReference type="PROSITE" id="PS51767"/>
    </source>
</evidence>
<dbReference type="GO" id="GO:0004190">
    <property type="term" value="F:aspartic-type endopeptidase activity"/>
    <property type="evidence" value="ECO:0007669"/>
    <property type="project" value="UniProtKB-KW"/>
</dbReference>
<evidence type="ECO:0000256" key="5">
    <source>
        <dbReference type="ARBA" id="ARBA00023157"/>
    </source>
</evidence>
<dbReference type="EMBL" id="JADGKB010000007">
    <property type="protein sequence ID" value="KAJ3261123.1"/>
    <property type="molecule type" value="Genomic_DNA"/>
</dbReference>
<reference evidence="10" key="1">
    <citation type="submission" date="2020-05" db="EMBL/GenBank/DDBJ databases">
        <title>Phylogenomic resolution of chytrid fungi.</title>
        <authorList>
            <person name="Stajich J.E."/>
            <person name="Amses K."/>
            <person name="Simmons R."/>
            <person name="Seto K."/>
            <person name="Myers J."/>
            <person name="Bonds A."/>
            <person name="Quandt C.A."/>
            <person name="Barry K."/>
            <person name="Liu P."/>
            <person name="Grigoriev I."/>
            <person name="Longcore J.E."/>
            <person name="James T.Y."/>
        </authorList>
    </citation>
    <scope>NUCLEOTIDE SEQUENCE</scope>
    <source>
        <strain evidence="10">PLAUS21</strain>
    </source>
</reference>
<proteinExistence type="inferred from homology"/>
<protein>
    <submittedName>
        <fullName evidence="10">Vacuolar protease A</fullName>
    </submittedName>
</protein>
<feature type="active site" evidence="6">
    <location>
        <position position="80"/>
    </location>
</feature>
<evidence type="ECO:0000313" key="10">
    <source>
        <dbReference type="EMBL" id="KAJ3261123.1"/>
    </source>
</evidence>
<gene>
    <name evidence="10" type="primary">PEP2_8</name>
    <name evidence="10" type="ORF">HK103_006432</name>
</gene>
<dbReference type="InterPro" id="IPR033121">
    <property type="entry name" value="PEPTIDASE_A1"/>
</dbReference>
<dbReference type="Pfam" id="PF00026">
    <property type="entry name" value="Asp"/>
    <property type="match status" value="1"/>
</dbReference>
<dbReference type="PRINTS" id="PR00792">
    <property type="entry name" value="PEPSIN"/>
</dbReference>
<evidence type="ECO:0000256" key="4">
    <source>
        <dbReference type="ARBA" id="ARBA00023145"/>
    </source>
</evidence>
<evidence type="ECO:0000256" key="3">
    <source>
        <dbReference type="ARBA" id="ARBA00022750"/>
    </source>
</evidence>
<dbReference type="InterPro" id="IPR001969">
    <property type="entry name" value="Aspartic_peptidase_AS"/>
</dbReference>
<dbReference type="PROSITE" id="PS00141">
    <property type="entry name" value="ASP_PROTEASE"/>
    <property type="match status" value="1"/>
</dbReference>
<keyword evidence="4" id="KW-0865">Zymogen</keyword>
<keyword evidence="3 8" id="KW-0064">Aspartyl protease</keyword>
<dbReference type="Proteomes" id="UP001210925">
    <property type="component" value="Unassembled WGS sequence"/>
</dbReference>
<dbReference type="PROSITE" id="PS51767">
    <property type="entry name" value="PEPTIDASE_A1"/>
    <property type="match status" value="1"/>
</dbReference>